<feature type="region of interest" description="Disordered" evidence="1">
    <location>
        <begin position="153"/>
        <end position="172"/>
    </location>
</feature>
<feature type="compositionally biased region" description="Polar residues" evidence="1">
    <location>
        <begin position="502"/>
        <end position="521"/>
    </location>
</feature>
<evidence type="ECO:0000256" key="1">
    <source>
        <dbReference type="SAM" id="MobiDB-lite"/>
    </source>
</evidence>
<keyword evidence="4" id="KW-1185">Reference proteome</keyword>
<feature type="compositionally biased region" description="Low complexity" evidence="1">
    <location>
        <begin position="857"/>
        <end position="873"/>
    </location>
</feature>
<feature type="region of interest" description="Disordered" evidence="1">
    <location>
        <begin position="672"/>
        <end position="725"/>
    </location>
</feature>
<feature type="compositionally biased region" description="Polar residues" evidence="1">
    <location>
        <begin position="418"/>
        <end position="437"/>
    </location>
</feature>
<feature type="compositionally biased region" description="Polar residues" evidence="1">
    <location>
        <begin position="759"/>
        <end position="769"/>
    </location>
</feature>
<evidence type="ECO:0000313" key="3">
    <source>
        <dbReference type="EMBL" id="EOB04690.1"/>
    </source>
</evidence>
<protein>
    <submittedName>
        <fullName evidence="3">Uncharacterized protein</fullName>
    </submittedName>
</protein>
<organism evidence="3 4">
    <name type="scientific">Anas platyrhynchos</name>
    <name type="common">Mallard</name>
    <name type="synonym">Anas boschas</name>
    <dbReference type="NCBI Taxonomy" id="8839"/>
    <lineage>
        <taxon>Eukaryota</taxon>
        <taxon>Metazoa</taxon>
        <taxon>Chordata</taxon>
        <taxon>Craniata</taxon>
        <taxon>Vertebrata</taxon>
        <taxon>Euteleostomi</taxon>
        <taxon>Archelosauria</taxon>
        <taxon>Archosauria</taxon>
        <taxon>Dinosauria</taxon>
        <taxon>Saurischia</taxon>
        <taxon>Theropoda</taxon>
        <taxon>Coelurosauria</taxon>
        <taxon>Aves</taxon>
        <taxon>Neognathae</taxon>
        <taxon>Galloanserae</taxon>
        <taxon>Anseriformes</taxon>
        <taxon>Anatidae</taxon>
        <taxon>Anatinae</taxon>
        <taxon>Anas</taxon>
    </lineage>
</organism>
<name>R0LSG7_ANAPL</name>
<proteinExistence type="predicted"/>
<feature type="compositionally biased region" description="Low complexity" evidence="1">
    <location>
        <begin position="779"/>
        <end position="790"/>
    </location>
</feature>
<feature type="region of interest" description="Disordered" evidence="1">
    <location>
        <begin position="95"/>
        <end position="114"/>
    </location>
</feature>
<evidence type="ECO:0000313" key="4">
    <source>
        <dbReference type="Proteomes" id="UP000296049"/>
    </source>
</evidence>
<feature type="compositionally biased region" description="Polar residues" evidence="1">
    <location>
        <begin position="838"/>
        <end position="847"/>
    </location>
</feature>
<feature type="compositionally biased region" description="Low complexity" evidence="1">
    <location>
        <begin position="672"/>
        <end position="681"/>
    </location>
</feature>
<reference evidence="4" key="1">
    <citation type="journal article" date="2013" name="Nat. Genet.">
        <title>The duck genome and transcriptome provide insight into an avian influenza virus reservoir species.</title>
        <authorList>
            <person name="Huang Y."/>
            <person name="Li Y."/>
            <person name="Burt D.W."/>
            <person name="Chen H."/>
            <person name="Zhang Y."/>
            <person name="Qian W."/>
            <person name="Kim H."/>
            <person name="Gan S."/>
            <person name="Zhao Y."/>
            <person name="Li J."/>
            <person name="Yi K."/>
            <person name="Feng H."/>
            <person name="Zhu P."/>
            <person name="Li B."/>
            <person name="Liu Q."/>
            <person name="Fairley S."/>
            <person name="Magor K.E."/>
            <person name="Du Z."/>
            <person name="Hu X."/>
            <person name="Goodman L."/>
            <person name="Tafer H."/>
            <person name="Vignal A."/>
            <person name="Lee T."/>
            <person name="Kim K.W."/>
            <person name="Sheng Z."/>
            <person name="An Y."/>
            <person name="Searle S."/>
            <person name="Herrero J."/>
            <person name="Groenen M.A."/>
            <person name="Crooijmans R.P."/>
            <person name="Faraut T."/>
            <person name="Cai Q."/>
            <person name="Webster R.G."/>
            <person name="Aldridge J.R."/>
            <person name="Warren W.C."/>
            <person name="Bartschat S."/>
            <person name="Kehr S."/>
            <person name="Marz M."/>
            <person name="Stadler P.F."/>
            <person name="Smith J."/>
            <person name="Kraus R.H."/>
            <person name="Zhao Y."/>
            <person name="Ren L."/>
            <person name="Fei J."/>
            <person name="Morisson M."/>
            <person name="Kaiser P."/>
            <person name="Griffin D.K."/>
            <person name="Rao M."/>
            <person name="Pitel F."/>
            <person name="Wang J."/>
            <person name="Li N."/>
        </authorList>
    </citation>
    <scope>NUCLEOTIDE SEQUENCE [LARGE SCALE GENOMIC DNA]</scope>
</reference>
<sequence length="1120" mass="123385">MADAWRMSFYPSSEAFFALCMGLFLLVFAYYFLMPRAKPQERRLRRRRYRKNQENRRGEQPWTRAGALERYRLAPCASCPTRGSQSTDCLSSLPTVRDAHDSSQPSKKLCPKHPELDGVPRLTQQFNTILEDLNRYIEMYSFEITECTDDSLNPISTTETSSSSGMSLSTGRRNSCTSVVKMKAHRSSKTSPPSCSNVSITSVLDMDPCCSSRASFSTWSDNSLAAVVATNASCSSKAPLIPYKDDSHTYTRMIEGASQLSLTTLLNGADMVQASTVQPCLLPSTVPEEQHDMGTHPPCTKEKASCHRAYRVKQQQKELQDQQGAPTPLPLVPDSQSVETEVQEKQVQDQQGAPTPPPLVPDSQSVETEVQEKQVQDQQGAPTPPPLVPDSQSVETEAQEKQVQDQQGAPTPPPLVPDSQSVETEVQQKELQNQQGAPTPLPLVPDSQSVETEAQEKQVQDQQGAPTPPPLVPDSQSVETEVQEKQVQDQQGAPTPPPLVPDSQSVETEVQQKELQNQQGAPTPPPLVPDSQSVETEVQEKQVQDQQGAPTPPPLVPDSQSRETEVPFPHQETQETVHCLAPRRKEEVKLELPTDGVCSWQDSPASVPQMPQRPPTSDMLVVPIVKDIPFLDKAVKRRLERHIIKKQIQRCFGLPAKVLAYEKDFVEPILEQQESQPPSSQRRTGQPYWSPFQQWDRRTTKSAVRPPGLQQESTAQKNTCTRGTQTPAHFVPAAISRVAQGMPQEDGKRPHWKRESGGTARSSSMTSKKTMPCTKKDQGSGTQSDGQGTSPSIQEEQAPPLSEGAPQGQSGQDCVSPIISTETQELQLEKNVPMGEAQHSQEGQSGISGDVWSPELPSNRTSSPRSSSPQTQRCSDETPSALPVPPDSAGTSMQIPYLEELLTTLVDCFMARTAAENLQNQLLALWLEQNSSTEHAAEHPVASPHRRPKESQKSKRHTQDGSGSRRRCPKCSRSPHHNLHGSDSSQPSAPSEAATPGAGRDRTSGERHPPKERAKRKQGQKVTAAATQQQEGIRLYKKVILIPPVEQERLPSQQAPAWTLPSGTQRLPRRAAARHRSPRTETPPLPGSLCCVLTPICFCLHCAWTMLRDASKALLDRIKK</sequence>
<dbReference type="EMBL" id="KB742764">
    <property type="protein sequence ID" value="EOB04690.1"/>
    <property type="molecule type" value="Genomic_DNA"/>
</dbReference>
<keyword evidence="2" id="KW-0812">Transmembrane</keyword>
<dbReference type="Proteomes" id="UP000296049">
    <property type="component" value="Unassembled WGS sequence"/>
</dbReference>
<feature type="region of interest" description="Disordered" evidence="1">
    <location>
        <begin position="834"/>
        <end position="891"/>
    </location>
</feature>
<feature type="compositionally biased region" description="Basic and acidic residues" evidence="1">
    <location>
        <begin position="745"/>
        <end position="756"/>
    </location>
</feature>
<feature type="region of interest" description="Disordered" evidence="1">
    <location>
        <begin position="934"/>
        <end position="1029"/>
    </location>
</feature>
<feature type="region of interest" description="Disordered" evidence="1">
    <location>
        <begin position="740"/>
        <end position="815"/>
    </location>
</feature>
<feature type="compositionally biased region" description="Low complexity" evidence="1">
    <location>
        <begin position="156"/>
        <end position="170"/>
    </location>
</feature>
<feature type="compositionally biased region" description="Basic and acidic residues" evidence="1">
    <location>
        <begin position="999"/>
        <end position="1012"/>
    </location>
</feature>
<keyword evidence="2" id="KW-0472">Membrane</keyword>
<gene>
    <name evidence="3" type="ORF">Anapl_04997</name>
</gene>
<feature type="compositionally biased region" description="Polar residues" evidence="1">
    <location>
        <begin position="710"/>
        <end position="725"/>
    </location>
</feature>
<dbReference type="AlphaFoldDB" id="R0LSG7"/>
<feature type="compositionally biased region" description="Basic and acidic residues" evidence="1">
    <location>
        <begin position="949"/>
        <end position="959"/>
    </location>
</feature>
<feature type="compositionally biased region" description="Basic residues" evidence="1">
    <location>
        <begin position="964"/>
        <end position="979"/>
    </location>
</feature>
<feature type="region of interest" description="Disordered" evidence="1">
    <location>
        <begin position="312"/>
        <end position="583"/>
    </location>
</feature>
<keyword evidence="2" id="KW-1133">Transmembrane helix</keyword>
<evidence type="ECO:0000256" key="2">
    <source>
        <dbReference type="SAM" id="Phobius"/>
    </source>
</evidence>
<accession>R0LSG7</accession>
<feature type="transmembrane region" description="Helical" evidence="2">
    <location>
        <begin position="15"/>
        <end position="33"/>
    </location>
</feature>